<feature type="compositionally biased region" description="Basic and acidic residues" evidence="1">
    <location>
        <begin position="1"/>
        <end position="10"/>
    </location>
</feature>
<dbReference type="EMBL" id="GBRH01159745">
    <property type="protein sequence ID" value="JAE38151.1"/>
    <property type="molecule type" value="Transcribed_RNA"/>
</dbReference>
<sequence length="54" mass="5884">MHMEARRPDLAKWTGGEALDVGPQLIVQPGALRHSRRRGCDGAPRRRPPPSAAS</sequence>
<name>A0A0A9HTF9_ARUDO</name>
<dbReference type="AlphaFoldDB" id="A0A0A9HTF9"/>
<reference evidence="2" key="2">
    <citation type="journal article" date="2015" name="Data Brief">
        <title>Shoot transcriptome of the giant reed, Arundo donax.</title>
        <authorList>
            <person name="Barrero R.A."/>
            <person name="Guerrero F.D."/>
            <person name="Moolhuijzen P."/>
            <person name="Goolsby J.A."/>
            <person name="Tidwell J."/>
            <person name="Bellgard S.E."/>
            <person name="Bellgard M.I."/>
        </authorList>
    </citation>
    <scope>NUCLEOTIDE SEQUENCE</scope>
    <source>
        <tissue evidence="2">Shoot tissue taken approximately 20 cm above the soil surface</tissue>
    </source>
</reference>
<reference evidence="2" key="1">
    <citation type="submission" date="2014-09" db="EMBL/GenBank/DDBJ databases">
        <authorList>
            <person name="Magalhaes I.L.F."/>
            <person name="Oliveira U."/>
            <person name="Santos F.R."/>
            <person name="Vidigal T.H.D.A."/>
            <person name="Brescovit A.D."/>
            <person name="Santos A.J."/>
        </authorList>
    </citation>
    <scope>NUCLEOTIDE SEQUENCE</scope>
    <source>
        <tissue evidence="2">Shoot tissue taken approximately 20 cm above the soil surface</tissue>
    </source>
</reference>
<organism evidence="2">
    <name type="scientific">Arundo donax</name>
    <name type="common">Giant reed</name>
    <name type="synonym">Donax arundinaceus</name>
    <dbReference type="NCBI Taxonomy" id="35708"/>
    <lineage>
        <taxon>Eukaryota</taxon>
        <taxon>Viridiplantae</taxon>
        <taxon>Streptophyta</taxon>
        <taxon>Embryophyta</taxon>
        <taxon>Tracheophyta</taxon>
        <taxon>Spermatophyta</taxon>
        <taxon>Magnoliopsida</taxon>
        <taxon>Liliopsida</taxon>
        <taxon>Poales</taxon>
        <taxon>Poaceae</taxon>
        <taxon>PACMAD clade</taxon>
        <taxon>Arundinoideae</taxon>
        <taxon>Arundineae</taxon>
        <taxon>Arundo</taxon>
    </lineage>
</organism>
<protein>
    <submittedName>
        <fullName evidence="2">Uncharacterized protein</fullName>
    </submittedName>
</protein>
<feature type="region of interest" description="Disordered" evidence="1">
    <location>
        <begin position="1"/>
        <end position="54"/>
    </location>
</feature>
<proteinExistence type="predicted"/>
<evidence type="ECO:0000313" key="2">
    <source>
        <dbReference type="EMBL" id="JAE38151.1"/>
    </source>
</evidence>
<accession>A0A0A9HTF9</accession>
<evidence type="ECO:0000256" key="1">
    <source>
        <dbReference type="SAM" id="MobiDB-lite"/>
    </source>
</evidence>